<dbReference type="eggNOG" id="KOG2997">
    <property type="taxonomic scope" value="Eukaryota"/>
</dbReference>
<gene>
    <name evidence="12" type="primary">8233940</name>
    <name evidence="11" type="ORF">Phum_PHUM128000</name>
</gene>
<dbReference type="CDD" id="cd22089">
    <property type="entry name" value="F-box_FBXO9"/>
    <property type="match status" value="1"/>
</dbReference>
<dbReference type="InterPro" id="IPR036047">
    <property type="entry name" value="F-box-like_dom_sf"/>
</dbReference>
<dbReference type="InterPro" id="IPR001810">
    <property type="entry name" value="F-box_dom"/>
</dbReference>
<evidence type="ECO:0000256" key="1">
    <source>
        <dbReference type="ARBA" id="ARBA00004496"/>
    </source>
</evidence>
<dbReference type="RefSeq" id="XP_002424375.1">
    <property type="nucleotide sequence ID" value="XM_002424330.1"/>
</dbReference>
<feature type="region of interest" description="Disordered" evidence="8">
    <location>
        <begin position="180"/>
        <end position="206"/>
    </location>
</feature>
<evidence type="ECO:0000256" key="5">
    <source>
        <dbReference type="ARBA" id="ARBA00022786"/>
    </source>
</evidence>
<feature type="compositionally biased region" description="Low complexity" evidence="8">
    <location>
        <begin position="19"/>
        <end position="44"/>
    </location>
</feature>
<dbReference type="OrthoDB" id="2117972at2759"/>
<feature type="compositionally biased region" description="Acidic residues" evidence="8">
    <location>
        <begin position="193"/>
        <end position="206"/>
    </location>
</feature>
<dbReference type="EMBL" id="DS235088">
    <property type="protein sequence ID" value="EEB11637.1"/>
    <property type="molecule type" value="Genomic_DNA"/>
</dbReference>
<dbReference type="GeneID" id="8233940"/>
<keyword evidence="5" id="KW-0833">Ubl conjugation pathway</keyword>
<dbReference type="InterPro" id="IPR019734">
    <property type="entry name" value="TPR_rpt"/>
</dbReference>
<dbReference type="GO" id="GO:0031146">
    <property type="term" value="P:SCF-dependent proteasomal ubiquitin-dependent protein catabolic process"/>
    <property type="evidence" value="ECO:0007669"/>
    <property type="project" value="TreeGrafter"/>
</dbReference>
<dbReference type="Pfam" id="PF12937">
    <property type="entry name" value="F-box-like"/>
    <property type="match status" value="1"/>
</dbReference>
<keyword evidence="13" id="KW-1185">Reference proteome</keyword>
<dbReference type="InterPro" id="IPR045464">
    <property type="entry name" value="Hrt3/FBXO9_C"/>
</dbReference>
<dbReference type="InParanoid" id="E0VE31"/>
<dbReference type="PANTHER" id="PTHR12874">
    <property type="entry name" value="F-BOX ONLY PROTEIN 48-RELATED"/>
    <property type="match status" value="1"/>
</dbReference>
<evidence type="ECO:0000313" key="13">
    <source>
        <dbReference type="Proteomes" id="UP000009046"/>
    </source>
</evidence>
<dbReference type="SUPFAM" id="SSF81383">
    <property type="entry name" value="F-box domain"/>
    <property type="match status" value="1"/>
</dbReference>
<dbReference type="Gene3D" id="1.25.40.10">
    <property type="entry name" value="Tetratricopeptide repeat domain"/>
    <property type="match status" value="1"/>
</dbReference>
<dbReference type="GO" id="GO:0019005">
    <property type="term" value="C:SCF ubiquitin ligase complex"/>
    <property type="evidence" value="ECO:0007669"/>
    <property type="project" value="TreeGrafter"/>
</dbReference>
<feature type="region of interest" description="Disordered" evidence="8">
    <location>
        <begin position="16"/>
        <end position="68"/>
    </location>
</feature>
<keyword evidence="4" id="KW-0963">Cytoplasm</keyword>
<evidence type="ECO:0000259" key="10">
    <source>
        <dbReference type="Pfam" id="PF19270"/>
    </source>
</evidence>
<feature type="domain" description="F-box protein Hrt3/FBXO9 C-terminal" evidence="10">
    <location>
        <begin position="303"/>
        <end position="409"/>
    </location>
</feature>
<evidence type="ECO:0000256" key="8">
    <source>
        <dbReference type="SAM" id="MobiDB-lite"/>
    </source>
</evidence>
<evidence type="ECO:0000259" key="9">
    <source>
        <dbReference type="Pfam" id="PF12937"/>
    </source>
</evidence>
<dbReference type="FunFam" id="1.20.1280.50:FF:000012">
    <property type="entry name" value="F-box only protein 9"/>
    <property type="match status" value="1"/>
</dbReference>
<dbReference type="FunCoup" id="E0VE31">
    <property type="interactions" value="327"/>
</dbReference>
<evidence type="ECO:0000313" key="12">
    <source>
        <dbReference type="EnsemblMetazoa" id="PHUM128000-PA"/>
    </source>
</evidence>
<comment type="pathway">
    <text evidence="2">Protein modification; protein ubiquitination.</text>
</comment>
<dbReference type="EnsemblMetazoa" id="PHUM128000-RA">
    <property type="protein sequence ID" value="PHUM128000-PA"/>
    <property type="gene ID" value="PHUM128000"/>
</dbReference>
<accession>E0VE31</accession>
<dbReference type="GO" id="GO:0005737">
    <property type="term" value="C:cytoplasm"/>
    <property type="evidence" value="ECO:0007669"/>
    <property type="project" value="UniProtKB-SubCell"/>
</dbReference>
<dbReference type="STRING" id="121224.E0VE31"/>
<feature type="repeat" description="TPR" evidence="7">
    <location>
        <begin position="126"/>
        <end position="159"/>
    </location>
</feature>
<dbReference type="EMBL" id="AAZO01001496">
    <property type="status" value="NOT_ANNOTATED_CDS"/>
    <property type="molecule type" value="Genomic_DNA"/>
</dbReference>
<dbReference type="Proteomes" id="UP000009046">
    <property type="component" value="Unassembled WGS sequence"/>
</dbReference>
<organism>
    <name type="scientific">Pediculus humanus subsp. corporis</name>
    <name type="common">Body louse</name>
    <dbReference type="NCBI Taxonomy" id="121224"/>
    <lineage>
        <taxon>Eukaryota</taxon>
        <taxon>Metazoa</taxon>
        <taxon>Ecdysozoa</taxon>
        <taxon>Arthropoda</taxon>
        <taxon>Hexapoda</taxon>
        <taxon>Insecta</taxon>
        <taxon>Pterygota</taxon>
        <taxon>Neoptera</taxon>
        <taxon>Paraneoptera</taxon>
        <taxon>Psocodea</taxon>
        <taxon>Troctomorpha</taxon>
        <taxon>Phthiraptera</taxon>
        <taxon>Anoplura</taxon>
        <taxon>Pediculidae</taxon>
        <taxon>Pediculus</taxon>
    </lineage>
</organism>
<dbReference type="HOGENOM" id="CLU_041758_0_0_1"/>
<dbReference type="Gene3D" id="1.20.1280.50">
    <property type="match status" value="1"/>
</dbReference>
<reference evidence="12" key="3">
    <citation type="submission" date="2020-05" db="UniProtKB">
        <authorList>
            <consortium name="EnsemblMetazoa"/>
        </authorList>
    </citation>
    <scope>IDENTIFICATION</scope>
    <source>
        <strain evidence="12">USDA</strain>
    </source>
</reference>
<dbReference type="PROSITE" id="PS50005">
    <property type="entry name" value="TPR"/>
    <property type="match status" value="1"/>
</dbReference>
<evidence type="ECO:0000313" key="11">
    <source>
        <dbReference type="EMBL" id="EEB11637.1"/>
    </source>
</evidence>
<evidence type="ECO:0000256" key="2">
    <source>
        <dbReference type="ARBA" id="ARBA00004906"/>
    </source>
</evidence>
<reference evidence="11" key="2">
    <citation type="submission" date="2007-04" db="EMBL/GenBank/DDBJ databases">
        <title>The genome of the human body louse.</title>
        <authorList>
            <consortium name="The Human Body Louse Genome Consortium"/>
            <person name="Kirkness E."/>
            <person name="Walenz B."/>
            <person name="Hass B."/>
            <person name="Bruggner R."/>
            <person name="Strausberg R."/>
        </authorList>
    </citation>
    <scope>NUCLEOTIDE SEQUENCE</scope>
    <source>
        <strain evidence="11">USDA</strain>
    </source>
</reference>
<comment type="subcellular location">
    <subcellularLocation>
        <location evidence="1">Cytoplasm</location>
    </subcellularLocation>
</comment>
<protein>
    <recommendedName>
        <fullName evidence="3">F-box only protein 9</fullName>
    </recommendedName>
</protein>
<evidence type="ECO:0000256" key="6">
    <source>
        <dbReference type="ARBA" id="ARBA00022803"/>
    </source>
</evidence>
<name>E0VE31_PEDHC</name>
<dbReference type="PANTHER" id="PTHR12874:SF29">
    <property type="entry name" value="F-BOX ONLY PROTEIN 9"/>
    <property type="match status" value="1"/>
</dbReference>
<evidence type="ECO:0000256" key="4">
    <source>
        <dbReference type="ARBA" id="ARBA00022490"/>
    </source>
</evidence>
<dbReference type="KEGG" id="phu:Phum_PHUM128000"/>
<dbReference type="AlphaFoldDB" id="E0VE31"/>
<dbReference type="OMA" id="RWNRLDF"/>
<sequence length="492" mass="57656">MAAVFNAKRYFRSECRDGANNSVNNASFSNSASSNNKSGNSSSSTESTADGDEQEDPSSSSSPLKSELKIHKDVENELSNFRQLWQKDISANCNQVKNDIPVVSPLPKKENIKSEKEDEDEIEIVAKKWFLEGVEHEKSGRLIEAIRHYKKAVQLVPDIEFKLCDYLGKQKEVNEWETLEEETHSNIQSNNEFETDDEGNEEDLEDENGKLDLMTKLQRFIAKTKAICRPAKEQKTTHISSLPIEIIFYILRWVVSCDLDLRSLEMFSMVCRGFYVCSRDPEIWRLACLKVWGVNCGHLKNYDSWRTMFLKRPHLNYNGCYISKTTYIRHGETSFQDQFYRPWHVVEYYRYFRFFPEGIVYMLTTPDQPAPVTCILKGRENRHPSLLTGHYRLQDDRVFIILQREDLINHRYRKRKNNIPMDLIEQTFHIELQVVSRKNRINNCLIWKRYCVTSLRGTTETKTSFEVMSNKFPCLWFSRVKSYTTESEKPLI</sequence>
<feature type="domain" description="F-box" evidence="9">
    <location>
        <begin position="239"/>
        <end position="289"/>
    </location>
</feature>
<proteinExistence type="predicted"/>
<dbReference type="InterPro" id="IPR011990">
    <property type="entry name" value="TPR-like_helical_dom_sf"/>
</dbReference>
<evidence type="ECO:0000256" key="7">
    <source>
        <dbReference type="PROSITE-ProRule" id="PRU00339"/>
    </source>
</evidence>
<reference evidence="11" key="1">
    <citation type="submission" date="2007-04" db="EMBL/GenBank/DDBJ databases">
        <title>Annotation of Pediculus humanus corporis strain USDA.</title>
        <authorList>
            <person name="Kirkness E."/>
            <person name="Hannick L."/>
            <person name="Hass B."/>
            <person name="Bruggner R."/>
            <person name="Lawson D."/>
            <person name="Bidwell S."/>
            <person name="Joardar V."/>
            <person name="Caler E."/>
            <person name="Walenz B."/>
            <person name="Inman J."/>
            <person name="Schobel S."/>
            <person name="Galinsky K."/>
            <person name="Amedeo P."/>
            <person name="Strausberg R."/>
        </authorList>
    </citation>
    <scope>NUCLEOTIDE SEQUENCE</scope>
    <source>
        <strain evidence="11">USDA</strain>
    </source>
</reference>
<dbReference type="CTD" id="8233940"/>
<keyword evidence="6 7" id="KW-0802">TPR repeat</keyword>
<dbReference type="VEuPathDB" id="VectorBase:PHUM128000"/>
<dbReference type="Pfam" id="PF19270">
    <property type="entry name" value="FBO_C"/>
    <property type="match status" value="1"/>
</dbReference>
<evidence type="ECO:0000256" key="3">
    <source>
        <dbReference type="ARBA" id="ARBA00019775"/>
    </source>
</evidence>